<sequence>MLAQRRLKKQTLATSRCKAR</sequence>
<dbReference type="EMBL" id="LXQA011238403">
    <property type="protein sequence ID" value="MCI90221.1"/>
    <property type="molecule type" value="Genomic_DNA"/>
</dbReference>
<comment type="caution">
    <text evidence="2">The sequence shown here is derived from an EMBL/GenBank/DDBJ whole genome shotgun (WGS) entry which is preliminary data.</text>
</comment>
<proteinExistence type="predicted"/>
<dbReference type="AlphaFoldDB" id="A0A392VTC6"/>
<name>A0A392VTC6_9FABA</name>
<protein>
    <submittedName>
        <fullName evidence="2">Uncharacterized protein</fullName>
    </submittedName>
</protein>
<keyword evidence="3" id="KW-1185">Reference proteome</keyword>
<evidence type="ECO:0000313" key="2">
    <source>
        <dbReference type="EMBL" id="MCI90221.1"/>
    </source>
</evidence>
<organism evidence="2 3">
    <name type="scientific">Trifolium medium</name>
    <dbReference type="NCBI Taxonomy" id="97028"/>
    <lineage>
        <taxon>Eukaryota</taxon>
        <taxon>Viridiplantae</taxon>
        <taxon>Streptophyta</taxon>
        <taxon>Embryophyta</taxon>
        <taxon>Tracheophyta</taxon>
        <taxon>Spermatophyta</taxon>
        <taxon>Magnoliopsida</taxon>
        <taxon>eudicotyledons</taxon>
        <taxon>Gunneridae</taxon>
        <taxon>Pentapetalae</taxon>
        <taxon>rosids</taxon>
        <taxon>fabids</taxon>
        <taxon>Fabales</taxon>
        <taxon>Fabaceae</taxon>
        <taxon>Papilionoideae</taxon>
        <taxon>50 kb inversion clade</taxon>
        <taxon>NPAAA clade</taxon>
        <taxon>Hologalegina</taxon>
        <taxon>IRL clade</taxon>
        <taxon>Trifolieae</taxon>
        <taxon>Trifolium</taxon>
    </lineage>
</organism>
<evidence type="ECO:0000256" key="1">
    <source>
        <dbReference type="SAM" id="MobiDB-lite"/>
    </source>
</evidence>
<dbReference type="Proteomes" id="UP000265520">
    <property type="component" value="Unassembled WGS sequence"/>
</dbReference>
<reference evidence="2 3" key="1">
    <citation type="journal article" date="2018" name="Front. Plant Sci.">
        <title>Red Clover (Trifolium pratense) and Zigzag Clover (T. medium) - A Picture of Genomic Similarities and Differences.</title>
        <authorList>
            <person name="Dluhosova J."/>
            <person name="Istvanek J."/>
            <person name="Nedelnik J."/>
            <person name="Repkova J."/>
        </authorList>
    </citation>
    <scope>NUCLEOTIDE SEQUENCE [LARGE SCALE GENOMIC DNA]</scope>
    <source>
        <strain evidence="3">cv. 10/8</strain>
        <tissue evidence="2">Leaf</tissue>
    </source>
</reference>
<accession>A0A392VTC6</accession>
<evidence type="ECO:0000313" key="3">
    <source>
        <dbReference type="Proteomes" id="UP000265520"/>
    </source>
</evidence>
<feature type="region of interest" description="Disordered" evidence="1">
    <location>
        <begin position="1"/>
        <end position="20"/>
    </location>
</feature>
<feature type="non-terminal residue" evidence="2">
    <location>
        <position position="20"/>
    </location>
</feature>